<evidence type="ECO:0000256" key="6">
    <source>
        <dbReference type="ARBA" id="ARBA00023053"/>
    </source>
</evidence>
<evidence type="ECO:0000313" key="13">
    <source>
        <dbReference type="Proteomes" id="UP001589748"/>
    </source>
</evidence>
<dbReference type="PANTHER" id="PTHR10110">
    <property type="entry name" value="SODIUM/HYDROGEN EXCHANGER"/>
    <property type="match status" value="1"/>
</dbReference>
<organism evidence="12 13">
    <name type="scientific">Kineococcus gynurae</name>
    <dbReference type="NCBI Taxonomy" id="452979"/>
    <lineage>
        <taxon>Bacteria</taxon>
        <taxon>Bacillati</taxon>
        <taxon>Actinomycetota</taxon>
        <taxon>Actinomycetes</taxon>
        <taxon>Kineosporiales</taxon>
        <taxon>Kineosporiaceae</taxon>
        <taxon>Kineococcus</taxon>
    </lineage>
</organism>
<feature type="transmembrane region" description="Helical" evidence="10">
    <location>
        <begin position="428"/>
        <end position="453"/>
    </location>
</feature>
<keyword evidence="7" id="KW-0406">Ion transport</keyword>
<keyword evidence="8 10" id="KW-0472">Membrane</keyword>
<feature type="transmembrane region" description="Helical" evidence="10">
    <location>
        <begin position="83"/>
        <end position="105"/>
    </location>
</feature>
<evidence type="ECO:0000313" key="12">
    <source>
        <dbReference type="EMBL" id="MFB9378025.1"/>
    </source>
</evidence>
<keyword evidence="3" id="KW-1003">Cell membrane</keyword>
<evidence type="ECO:0000256" key="1">
    <source>
        <dbReference type="ARBA" id="ARBA00004651"/>
    </source>
</evidence>
<feature type="transmembrane region" description="Helical" evidence="10">
    <location>
        <begin position="177"/>
        <end position="194"/>
    </location>
</feature>
<evidence type="ECO:0000256" key="5">
    <source>
        <dbReference type="ARBA" id="ARBA00022989"/>
    </source>
</evidence>
<gene>
    <name evidence="12" type="ORF">ACFFVI_13715</name>
</gene>
<evidence type="ECO:0000256" key="9">
    <source>
        <dbReference type="ARBA" id="ARBA00023201"/>
    </source>
</evidence>
<dbReference type="InterPro" id="IPR006153">
    <property type="entry name" value="Cation/H_exchanger_TM"/>
</dbReference>
<dbReference type="Pfam" id="PF00999">
    <property type="entry name" value="Na_H_Exchanger"/>
    <property type="match status" value="1"/>
</dbReference>
<feature type="transmembrane region" description="Helical" evidence="10">
    <location>
        <begin position="269"/>
        <end position="290"/>
    </location>
</feature>
<evidence type="ECO:0000256" key="4">
    <source>
        <dbReference type="ARBA" id="ARBA00022692"/>
    </source>
</evidence>
<keyword evidence="6" id="KW-0915">Sodium</keyword>
<feature type="domain" description="Cation/H+ exchanger transmembrane" evidence="11">
    <location>
        <begin position="21"/>
        <end position="326"/>
    </location>
</feature>
<keyword evidence="2" id="KW-0813">Transport</keyword>
<evidence type="ECO:0000256" key="8">
    <source>
        <dbReference type="ARBA" id="ARBA00023136"/>
    </source>
</evidence>
<dbReference type="Gene3D" id="6.10.140.1330">
    <property type="match status" value="1"/>
</dbReference>
<keyword evidence="9" id="KW-0739">Sodium transport</keyword>
<feature type="transmembrane region" description="Helical" evidence="10">
    <location>
        <begin position="302"/>
        <end position="324"/>
    </location>
</feature>
<dbReference type="Proteomes" id="UP001589748">
    <property type="component" value="Unassembled WGS sequence"/>
</dbReference>
<comment type="caution">
    <text evidence="12">The sequence shown here is derived from an EMBL/GenBank/DDBJ whole genome shotgun (WGS) entry which is preliminary data.</text>
</comment>
<keyword evidence="5 10" id="KW-1133">Transmembrane helix</keyword>
<keyword evidence="4 10" id="KW-0812">Transmembrane</keyword>
<dbReference type="PANTHER" id="PTHR10110:SF86">
    <property type="entry name" value="SODIUM_HYDROGEN EXCHANGER 7"/>
    <property type="match status" value="1"/>
</dbReference>
<name>A0ABV5LVF3_9ACTN</name>
<reference evidence="12 13" key="1">
    <citation type="submission" date="2024-09" db="EMBL/GenBank/DDBJ databases">
        <authorList>
            <person name="Sun Q."/>
            <person name="Mori K."/>
        </authorList>
    </citation>
    <scope>NUCLEOTIDE SEQUENCE [LARGE SCALE GENOMIC DNA]</scope>
    <source>
        <strain evidence="12 13">TISTR 1856</strain>
    </source>
</reference>
<evidence type="ECO:0000256" key="2">
    <source>
        <dbReference type="ARBA" id="ARBA00022448"/>
    </source>
</evidence>
<comment type="subcellular location">
    <subcellularLocation>
        <location evidence="1">Cell membrane</location>
        <topology evidence="1">Multi-pass membrane protein</topology>
    </subcellularLocation>
</comment>
<evidence type="ECO:0000256" key="7">
    <source>
        <dbReference type="ARBA" id="ARBA00023065"/>
    </source>
</evidence>
<feature type="transmembrane region" description="Helical" evidence="10">
    <location>
        <begin position="54"/>
        <end position="71"/>
    </location>
</feature>
<proteinExistence type="predicted"/>
<sequence>MELLAVGVLGLLVIAAARGLGDRTGLAAPLLLVGVGTGVSLLPFTPDVTVDPELVLTAILPPLLYSAAVSMPSMNFRREFTSISGLSVALVLLTSLVLGAFLSWVVPGLSFAWGVALGAVLSPTDAVATSIARQVGLAPRVMAMLEGESLLNDATALVLLRTATVAAAASFSLPTAVASFLWSVALASVLGWVVGRANLALRARTADPTVNTAVSFAVPFVAALPAEAFGASGLVAAVVTGIVTGHGAPRYLSPAHRLSDAQNWRTLELVLEGAVFLLMGLQLSSLLAAVHAEHAGVPTALGLAGAALGLTLLVRALFVGPLLLGLRRLSRHGRALRPRVQRIDAALRDPDRRDDVASRLRRRVRGRRGEPDLDRFGTRVRRRLADLDYFLAAPVTARDGVVLVWAGMRGAITVAAAQTLPPETPDRALLVLIAFTVAALSLLLQGGTLPAVVRAVGPSRVDPLVQAEQREAVRTMLAAVPAPEDADLEPRQRRLATVRARREVLLEARDDGLYDAEALDEALGDLDAVELTLLRRH</sequence>
<dbReference type="InterPro" id="IPR018422">
    <property type="entry name" value="Cation/H_exchanger_CPA1"/>
</dbReference>
<keyword evidence="13" id="KW-1185">Reference proteome</keyword>
<protein>
    <submittedName>
        <fullName evidence="12">Cation:proton antiporter</fullName>
    </submittedName>
</protein>
<dbReference type="RefSeq" id="WP_380138073.1">
    <property type="nucleotide sequence ID" value="NZ_JBHLUI010000008.1"/>
</dbReference>
<accession>A0ABV5LVF3</accession>
<evidence type="ECO:0000256" key="10">
    <source>
        <dbReference type="SAM" id="Phobius"/>
    </source>
</evidence>
<dbReference type="EMBL" id="JBHMDM010000007">
    <property type="protein sequence ID" value="MFB9378025.1"/>
    <property type="molecule type" value="Genomic_DNA"/>
</dbReference>
<evidence type="ECO:0000259" key="11">
    <source>
        <dbReference type="Pfam" id="PF00999"/>
    </source>
</evidence>
<evidence type="ECO:0000256" key="3">
    <source>
        <dbReference type="ARBA" id="ARBA00022475"/>
    </source>
</evidence>